<feature type="transmembrane region" description="Helical" evidence="1">
    <location>
        <begin position="12"/>
        <end position="34"/>
    </location>
</feature>
<feature type="transmembrane region" description="Helical" evidence="1">
    <location>
        <begin position="40"/>
        <end position="73"/>
    </location>
</feature>
<sequence>MEKRREDTAMFCTSISISGECSFGIWTLLLLFTYKLIRMYYHVIVFLFFCSTSIFISGECSFGIWTLLLLFTYLLI</sequence>
<reference evidence="3" key="1">
    <citation type="journal article" date="2020" name="Nat. Commun.">
        <title>Genome sequence of the cluster root forming white lupin.</title>
        <authorList>
            <person name="Hufnagel B."/>
            <person name="Marques A."/>
            <person name="Soriano A."/>
            <person name="Marques L."/>
            <person name="Divol F."/>
            <person name="Doumas P."/>
            <person name="Sallet E."/>
            <person name="Mancinotti D."/>
            <person name="Carrere S."/>
            <person name="Marande W."/>
            <person name="Arribat S."/>
            <person name="Keller J."/>
            <person name="Huneau C."/>
            <person name="Blein T."/>
            <person name="Aime D."/>
            <person name="Laguerre M."/>
            <person name="Taylor J."/>
            <person name="Schubert V."/>
            <person name="Nelson M."/>
            <person name="Geu-Flores F."/>
            <person name="Crespi M."/>
            <person name="Gallardo-Guerrero K."/>
            <person name="Delaux P.-M."/>
            <person name="Salse J."/>
            <person name="Berges H."/>
            <person name="Guyot R."/>
            <person name="Gouzy J."/>
            <person name="Peret B."/>
        </authorList>
    </citation>
    <scope>NUCLEOTIDE SEQUENCE [LARGE SCALE GENOMIC DNA]</scope>
    <source>
        <strain evidence="3">cv. Amiga</strain>
    </source>
</reference>
<keyword evidence="1" id="KW-0472">Membrane</keyword>
<evidence type="ECO:0000313" key="2">
    <source>
        <dbReference type="EMBL" id="KAE9600801.1"/>
    </source>
</evidence>
<organism evidence="2 3">
    <name type="scientific">Lupinus albus</name>
    <name type="common">White lupine</name>
    <name type="synonym">Lupinus termis</name>
    <dbReference type="NCBI Taxonomy" id="3870"/>
    <lineage>
        <taxon>Eukaryota</taxon>
        <taxon>Viridiplantae</taxon>
        <taxon>Streptophyta</taxon>
        <taxon>Embryophyta</taxon>
        <taxon>Tracheophyta</taxon>
        <taxon>Spermatophyta</taxon>
        <taxon>Magnoliopsida</taxon>
        <taxon>eudicotyledons</taxon>
        <taxon>Gunneridae</taxon>
        <taxon>Pentapetalae</taxon>
        <taxon>rosids</taxon>
        <taxon>fabids</taxon>
        <taxon>Fabales</taxon>
        <taxon>Fabaceae</taxon>
        <taxon>Papilionoideae</taxon>
        <taxon>50 kb inversion clade</taxon>
        <taxon>genistoids sensu lato</taxon>
        <taxon>core genistoids</taxon>
        <taxon>Genisteae</taxon>
        <taxon>Lupinus</taxon>
    </lineage>
</organism>
<name>A0A6A4PH08_LUPAL</name>
<keyword evidence="1" id="KW-1133">Transmembrane helix</keyword>
<protein>
    <submittedName>
        <fullName evidence="2">Uncharacterized protein</fullName>
    </submittedName>
</protein>
<keyword evidence="1" id="KW-0812">Transmembrane</keyword>
<gene>
    <name evidence="2" type="ORF">Lalb_Chr13g0290811</name>
</gene>
<dbReference type="EMBL" id="WOCE01000013">
    <property type="protein sequence ID" value="KAE9600801.1"/>
    <property type="molecule type" value="Genomic_DNA"/>
</dbReference>
<keyword evidence="3" id="KW-1185">Reference proteome</keyword>
<dbReference type="Proteomes" id="UP000447434">
    <property type="component" value="Chromosome 13"/>
</dbReference>
<proteinExistence type="predicted"/>
<accession>A0A6A4PH08</accession>
<dbReference type="AlphaFoldDB" id="A0A6A4PH08"/>
<comment type="caution">
    <text evidence="2">The sequence shown here is derived from an EMBL/GenBank/DDBJ whole genome shotgun (WGS) entry which is preliminary data.</text>
</comment>
<evidence type="ECO:0000256" key="1">
    <source>
        <dbReference type="SAM" id="Phobius"/>
    </source>
</evidence>
<evidence type="ECO:0000313" key="3">
    <source>
        <dbReference type="Proteomes" id="UP000447434"/>
    </source>
</evidence>